<keyword evidence="4" id="KW-0067">ATP-binding</keyword>
<keyword evidence="2" id="KW-0378">Hydrolase</keyword>
<dbReference type="InterPro" id="IPR045455">
    <property type="entry name" value="NrS-1_pol-like_helicase"/>
</dbReference>
<dbReference type="Pfam" id="PF08706">
    <property type="entry name" value="D5_N"/>
    <property type="match status" value="1"/>
</dbReference>
<feature type="domain" description="SF3 helicase" evidence="5">
    <location>
        <begin position="218"/>
        <end position="370"/>
    </location>
</feature>
<keyword evidence="7" id="KW-1185">Reference proteome</keyword>
<dbReference type="NCBIfam" id="TIGR01613">
    <property type="entry name" value="primase_Cterm"/>
    <property type="match status" value="1"/>
</dbReference>
<evidence type="ECO:0000256" key="2">
    <source>
        <dbReference type="ARBA" id="ARBA00022801"/>
    </source>
</evidence>
<reference evidence="7" key="1">
    <citation type="journal article" date="2019" name="Int. J. Syst. Evol. Microbiol.">
        <title>The Global Catalogue of Microorganisms (GCM) 10K type strain sequencing project: providing services to taxonomists for standard genome sequencing and annotation.</title>
        <authorList>
            <consortium name="The Broad Institute Genomics Platform"/>
            <consortium name="The Broad Institute Genome Sequencing Center for Infectious Disease"/>
            <person name="Wu L."/>
            <person name="Ma J."/>
        </authorList>
    </citation>
    <scope>NUCLEOTIDE SEQUENCE [LARGE SCALE GENOMIC DNA]</scope>
    <source>
        <strain evidence="7">JCM 17064</strain>
    </source>
</reference>
<dbReference type="PANTHER" id="PTHR35372">
    <property type="entry name" value="ATP BINDING PROTEIN-RELATED"/>
    <property type="match status" value="1"/>
</dbReference>
<organism evidence="6 7">
    <name type="scientific">Flavobacterium cheonhonense</name>
    <dbReference type="NCBI Taxonomy" id="706185"/>
    <lineage>
        <taxon>Bacteria</taxon>
        <taxon>Pseudomonadati</taxon>
        <taxon>Bacteroidota</taxon>
        <taxon>Flavobacteriia</taxon>
        <taxon>Flavobacteriales</taxon>
        <taxon>Flavobacteriaceae</taxon>
        <taxon>Flavobacterium</taxon>
    </lineage>
</organism>
<name>A0ABP7TXC7_9FLAO</name>
<keyword evidence="1" id="KW-0547">Nucleotide-binding</keyword>
<evidence type="ECO:0000256" key="4">
    <source>
        <dbReference type="ARBA" id="ARBA00022840"/>
    </source>
</evidence>
<keyword evidence="3" id="KW-0347">Helicase</keyword>
<gene>
    <name evidence="6" type="ORF">GCM10022386_16160</name>
</gene>
<dbReference type="SMART" id="SM00885">
    <property type="entry name" value="D5_N"/>
    <property type="match status" value="1"/>
</dbReference>
<dbReference type="InterPro" id="IPR006500">
    <property type="entry name" value="Helicase_put_C_phage/plasmid"/>
</dbReference>
<accession>A0ABP7TXC7</accession>
<dbReference type="Proteomes" id="UP001500968">
    <property type="component" value="Unassembled WGS sequence"/>
</dbReference>
<dbReference type="InterPro" id="IPR004968">
    <property type="entry name" value="DNA_primase/NTPase_C"/>
</dbReference>
<evidence type="ECO:0000313" key="7">
    <source>
        <dbReference type="Proteomes" id="UP001500968"/>
    </source>
</evidence>
<dbReference type="Pfam" id="PF19263">
    <property type="entry name" value="DUF5906"/>
    <property type="match status" value="1"/>
</dbReference>
<evidence type="ECO:0000256" key="3">
    <source>
        <dbReference type="ARBA" id="ARBA00022806"/>
    </source>
</evidence>
<dbReference type="Gene3D" id="3.40.50.300">
    <property type="entry name" value="P-loop containing nucleotide triphosphate hydrolases"/>
    <property type="match status" value="1"/>
</dbReference>
<dbReference type="InterPro" id="IPR027417">
    <property type="entry name" value="P-loop_NTPase"/>
</dbReference>
<dbReference type="InterPro" id="IPR014015">
    <property type="entry name" value="Helicase_SF3_DNA-vir"/>
</dbReference>
<dbReference type="EMBL" id="BAABCR010000015">
    <property type="protein sequence ID" value="GAA4032682.1"/>
    <property type="molecule type" value="Genomic_DNA"/>
</dbReference>
<dbReference type="InterPro" id="IPR014818">
    <property type="entry name" value="Phage/plasmid_primase_P4_C"/>
</dbReference>
<comment type="caution">
    <text evidence="6">The sequence shown here is derived from an EMBL/GenBank/DDBJ whole genome shotgun (WGS) entry which is preliminary data.</text>
</comment>
<sequence>MNVEIKKEDEIKSNTENINDKKENTQELTDELKSTAASTQIDVLENLLEYVKPVNFREFLNIPDEVNITKKHIVVGVIKSLRETAVKYKWNIAKVYDYIYVYNGQYWSQIDRELFKTFLGKAAIKMGNAEYESIHYDFKESLLKQFLTDGFLQPPTHVNREILINLSNGTYEIIGGLGKLRDFEPKDFMTYQLPFKYDESATCNTFKSYLDKVLPDEESQKVLQEFMGYIFTKEMNLEKCLVLTGSGQNGKSVFFNIMCALLGEQNVLNYPMATFSHEYKRAKLVNVLLNYSSEKGNDLEVDTFKALISGEPLQAREPYGKSFTVKNKVRFVINANELPKETEQTDAYFRRFLIIPFEVKITEAEKDINLASKIINNELPGVFNWVLAGLQRLIKQQKFTDCAKSFQAVEEFRKSTDSIALFVEECNVVSDLNCKTALKDLYQDYKIFCADDNYRPFAKRRFGQRLESLGFERTRLNDGSSAFYIKRTKKKFSLGDSFDSEDSDDNVSLKELNILNYKK</sequence>
<dbReference type="RefSeq" id="WP_324689235.1">
    <property type="nucleotide sequence ID" value="NZ_BAABCR010000015.1"/>
</dbReference>
<dbReference type="Pfam" id="PF03288">
    <property type="entry name" value="Pox_D5"/>
    <property type="match status" value="1"/>
</dbReference>
<dbReference type="SUPFAM" id="SSF52540">
    <property type="entry name" value="P-loop containing nucleoside triphosphate hydrolases"/>
    <property type="match status" value="1"/>
</dbReference>
<evidence type="ECO:0000259" key="5">
    <source>
        <dbReference type="PROSITE" id="PS51206"/>
    </source>
</evidence>
<dbReference type="PROSITE" id="PS51206">
    <property type="entry name" value="SF3_HELICASE_1"/>
    <property type="match status" value="1"/>
</dbReference>
<proteinExistence type="predicted"/>
<dbReference type="InterPro" id="IPR051620">
    <property type="entry name" value="ORF904-like_C"/>
</dbReference>
<protein>
    <submittedName>
        <fullName evidence="6">Phage/plasmid primase, P4 family</fullName>
    </submittedName>
</protein>
<evidence type="ECO:0000313" key="6">
    <source>
        <dbReference type="EMBL" id="GAA4032682.1"/>
    </source>
</evidence>
<evidence type="ECO:0000256" key="1">
    <source>
        <dbReference type="ARBA" id="ARBA00022741"/>
    </source>
</evidence>
<dbReference type="PANTHER" id="PTHR35372:SF2">
    <property type="entry name" value="SF3 HELICASE DOMAIN-CONTAINING PROTEIN"/>
    <property type="match status" value="1"/>
</dbReference>